<keyword evidence="5" id="KW-1185">Reference proteome</keyword>
<dbReference type="PANTHER" id="PTHR35333:SF4">
    <property type="entry name" value="SLR0121 PROTEIN"/>
    <property type="match status" value="1"/>
</dbReference>
<evidence type="ECO:0000259" key="3">
    <source>
        <dbReference type="Pfam" id="PF13354"/>
    </source>
</evidence>
<dbReference type="Proteomes" id="UP001333818">
    <property type="component" value="Unassembled WGS sequence"/>
</dbReference>
<dbReference type="PANTHER" id="PTHR35333">
    <property type="entry name" value="BETA-LACTAMASE"/>
    <property type="match status" value="1"/>
</dbReference>
<feature type="domain" description="Beta-lactamase class A catalytic" evidence="3">
    <location>
        <begin position="164"/>
        <end position="373"/>
    </location>
</feature>
<evidence type="ECO:0000256" key="2">
    <source>
        <dbReference type="SAM" id="Phobius"/>
    </source>
</evidence>
<keyword evidence="2" id="KW-0472">Membrane</keyword>
<reference evidence="4" key="1">
    <citation type="submission" date="2024-01" db="EMBL/GenBank/DDBJ databases">
        <title>Bank of Algae and Cyanobacteria of the Azores (BACA) strain genomes.</title>
        <authorList>
            <person name="Luz R."/>
            <person name="Cordeiro R."/>
            <person name="Fonseca A."/>
            <person name="Goncalves V."/>
        </authorList>
    </citation>
    <scope>NUCLEOTIDE SEQUENCE</scope>
    <source>
        <strain evidence="4">BACA0141</strain>
    </source>
</reference>
<organism evidence="4 5">
    <name type="scientific">Tumidithrix elongata BACA0141</name>
    <dbReference type="NCBI Taxonomy" id="2716417"/>
    <lineage>
        <taxon>Bacteria</taxon>
        <taxon>Bacillati</taxon>
        <taxon>Cyanobacteriota</taxon>
        <taxon>Cyanophyceae</taxon>
        <taxon>Pseudanabaenales</taxon>
        <taxon>Pseudanabaenaceae</taxon>
        <taxon>Tumidithrix</taxon>
        <taxon>Tumidithrix elongata</taxon>
    </lineage>
</organism>
<dbReference type="GO" id="GO:0030655">
    <property type="term" value="P:beta-lactam antibiotic catabolic process"/>
    <property type="evidence" value="ECO:0007669"/>
    <property type="project" value="InterPro"/>
</dbReference>
<sequence length="432" mass="47081">MKNREARLRRLKERGRALANPTKAPEAGDSKVRSINSRSLKPDAKPDVKLENRPKRGNRPTGTRPNPQKSVVRSVVWQFARFAIAGVGLSMIAGTMISLWHNHSLNSSVAKTTTPSPVATSTLNEDPTKPTPETTTALLKTQALGLESQIKQLASQESDLGLQVMVIDIDGGNYVNIGANQPIASASTIKLPILVAFLQDVDAGKIKLDEQLEMTSDVKATESGSLQYQPLGTKLSALETAKIMIIYSDNTATNMIIKRLGGPETLNQRFKSWGLTATAIRNFLPDLEGTNTVSPQDLVNVLALVDQGKLIKPRSRDRFMDIMRLTETNTLLPKGLGEGARIAHKTGDIGSVVGDAGIIDMPNGKRYIMAALVKRPINDQRANELIRKVSRVVYENFDGQTRKPETESATPIPTTNPPSNSETRSRPQNAQP</sequence>
<dbReference type="Gene3D" id="3.40.710.10">
    <property type="entry name" value="DD-peptidase/beta-lactamase superfamily"/>
    <property type="match status" value="1"/>
</dbReference>
<evidence type="ECO:0000313" key="4">
    <source>
        <dbReference type="EMBL" id="MEE3717907.1"/>
    </source>
</evidence>
<gene>
    <name evidence="4" type="ORF">V2H45_14290</name>
</gene>
<dbReference type="SUPFAM" id="SSF56601">
    <property type="entry name" value="beta-lactamase/transpeptidase-like"/>
    <property type="match status" value="1"/>
</dbReference>
<dbReference type="EMBL" id="JAZBJZ010000057">
    <property type="protein sequence ID" value="MEE3717907.1"/>
    <property type="molecule type" value="Genomic_DNA"/>
</dbReference>
<evidence type="ECO:0000256" key="1">
    <source>
        <dbReference type="SAM" id="MobiDB-lite"/>
    </source>
</evidence>
<dbReference type="InterPro" id="IPR000871">
    <property type="entry name" value="Beta-lactam_class-A"/>
</dbReference>
<dbReference type="RefSeq" id="WP_330484337.1">
    <property type="nucleotide sequence ID" value="NZ_JAZBJZ010000057.1"/>
</dbReference>
<keyword evidence="2" id="KW-1133">Transmembrane helix</keyword>
<feature type="region of interest" description="Disordered" evidence="1">
    <location>
        <begin position="110"/>
        <end position="132"/>
    </location>
</feature>
<accession>A0AAW9PTC9</accession>
<feature type="compositionally biased region" description="Basic and acidic residues" evidence="1">
    <location>
        <begin position="40"/>
        <end position="54"/>
    </location>
</feature>
<feature type="region of interest" description="Disordered" evidence="1">
    <location>
        <begin position="1"/>
        <end position="69"/>
    </location>
</feature>
<feature type="transmembrane region" description="Helical" evidence="2">
    <location>
        <begin position="79"/>
        <end position="100"/>
    </location>
</feature>
<keyword evidence="4" id="KW-0378">Hydrolase</keyword>
<proteinExistence type="predicted"/>
<dbReference type="InterPro" id="IPR045155">
    <property type="entry name" value="Beta-lactam_cat"/>
</dbReference>
<protein>
    <submittedName>
        <fullName evidence="4">Serine hydrolase</fullName>
    </submittedName>
</protein>
<dbReference type="AlphaFoldDB" id="A0AAW9PTC9"/>
<dbReference type="GO" id="GO:0008800">
    <property type="term" value="F:beta-lactamase activity"/>
    <property type="evidence" value="ECO:0007669"/>
    <property type="project" value="InterPro"/>
</dbReference>
<feature type="compositionally biased region" description="Polar residues" evidence="1">
    <location>
        <begin position="110"/>
        <end position="125"/>
    </location>
</feature>
<name>A0AAW9PTC9_9CYAN</name>
<comment type="caution">
    <text evidence="4">The sequence shown here is derived from an EMBL/GenBank/DDBJ whole genome shotgun (WGS) entry which is preliminary data.</text>
</comment>
<feature type="compositionally biased region" description="Low complexity" evidence="1">
    <location>
        <begin position="408"/>
        <end position="422"/>
    </location>
</feature>
<feature type="compositionally biased region" description="Polar residues" evidence="1">
    <location>
        <begin position="60"/>
        <end position="69"/>
    </location>
</feature>
<evidence type="ECO:0000313" key="5">
    <source>
        <dbReference type="Proteomes" id="UP001333818"/>
    </source>
</evidence>
<feature type="region of interest" description="Disordered" evidence="1">
    <location>
        <begin position="397"/>
        <end position="432"/>
    </location>
</feature>
<dbReference type="GO" id="GO:0046677">
    <property type="term" value="P:response to antibiotic"/>
    <property type="evidence" value="ECO:0007669"/>
    <property type="project" value="InterPro"/>
</dbReference>
<dbReference type="Pfam" id="PF13354">
    <property type="entry name" value="Beta-lactamase2"/>
    <property type="match status" value="1"/>
</dbReference>
<dbReference type="InterPro" id="IPR012338">
    <property type="entry name" value="Beta-lactam/transpept-like"/>
</dbReference>
<keyword evidence="2" id="KW-0812">Transmembrane</keyword>